<proteinExistence type="predicted"/>
<reference evidence="3 4" key="1">
    <citation type="submission" date="2020-07" db="EMBL/GenBank/DDBJ databases">
        <title>Streptomyces phage Genome sequencing and assembly.</title>
        <authorList>
            <person name="Sharma V."/>
            <person name="Hardy A."/>
            <person name="Frunzke J."/>
        </authorList>
    </citation>
    <scope>NUCLEOTIDE SEQUENCE [LARGE SCALE GENOMIC DNA]</scope>
</reference>
<accession>A0A7G4AWE6</accession>
<sequence length="99" mass="11435">MPELTPTWIALFGTLMGGVGLKIVEHWLSRSKVRDDAAMQIRSELRTEIQSLKQELNEAEADLDKWRGKYYELMDQFIKVKGELETALRQLQNNQSPNS</sequence>
<feature type="coiled-coil region" evidence="1">
    <location>
        <begin position="42"/>
        <end position="94"/>
    </location>
</feature>
<gene>
    <name evidence="3" type="ORF">HUN41_00247</name>
</gene>
<keyword evidence="4" id="KW-1185">Reference proteome</keyword>
<evidence type="ECO:0000256" key="1">
    <source>
        <dbReference type="SAM" id="Coils"/>
    </source>
</evidence>
<evidence type="ECO:0000313" key="3">
    <source>
        <dbReference type="EMBL" id="QMP84336.1"/>
    </source>
</evidence>
<dbReference type="Proteomes" id="UP000515922">
    <property type="component" value="Segment"/>
</dbReference>
<keyword evidence="2" id="KW-0472">Membrane</keyword>
<keyword evidence="2" id="KW-0812">Transmembrane</keyword>
<feature type="transmembrane region" description="Helical" evidence="2">
    <location>
        <begin position="6"/>
        <end position="24"/>
    </location>
</feature>
<evidence type="ECO:0000313" key="4">
    <source>
        <dbReference type="Proteomes" id="UP000515922"/>
    </source>
</evidence>
<evidence type="ECO:0000256" key="2">
    <source>
        <dbReference type="SAM" id="Phobius"/>
    </source>
</evidence>
<keyword evidence="1" id="KW-0175">Coiled coil</keyword>
<keyword evidence="2" id="KW-1133">Transmembrane helix</keyword>
<organism evidence="3 4">
    <name type="scientific">Streptomyces phage Coruscant</name>
    <dbReference type="NCBI Taxonomy" id="2739834"/>
    <lineage>
        <taxon>Viruses</taxon>
        <taxon>Duplodnaviria</taxon>
        <taxon>Heunggongvirae</taxon>
        <taxon>Uroviricota</taxon>
        <taxon>Caudoviricetes</taxon>
        <taxon>Stanwilliamsviridae</taxon>
        <taxon>Boydwoodruffvirinae</taxon>
        <taxon>Coruscantvirus</taxon>
        <taxon>Coruscantvirus coruscant</taxon>
    </lineage>
</organism>
<dbReference type="EMBL" id="MT711976">
    <property type="protein sequence ID" value="QMP84336.1"/>
    <property type="molecule type" value="Genomic_DNA"/>
</dbReference>
<name>A0A7G4AWE6_9CAUD</name>
<protein>
    <submittedName>
        <fullName evidence="3">Uncharacterized protein</fullName>
    </submittedName>
</protein>